<evidence type="ECO:0000313" key="1">
    <source>
        <dbReference type="EMBL" id="MBB4966532.1"/>
    </source>
</evidence>
<keyword evidence="2" id="KW-1185">Reference proteome</keyword>
<proteinExistence type="predicted"/>
<dbReference type="RefSeq" id="WP_184670585.1">
    <property type="nucleotide sequence ID" value="NZ_BAABAI010000024.1"/>
</dbReference>
<dbReference type="Proteomes" id="UP000542674">
    <property type="component" value="Unassembled WGS sequence"/>
</dbReference>
<evidence type="ECO:0000313" key="2">
    <source>
        <dbReference type="Proteomes" id="UP000542674"/>
    </source>
</evidence>
<name>A0A7W7T4S8_9PSEU</name>
<organism evidence="1 2">
    <name type="scientific">Saccharothrix violaceirubra</name>
    <dbReference type="NCBI Taxonomy" id="413306"/>
    <lineage>
        <taxon>Bacteria</taxon>
        <taxon>Bacillati</taxon>
        <taxon>Actinomycetota</taxon>
        <taxon>Actinomycetes</taxon>
        <taxon>Pseudonocardiales</taxon>
        <taxon>Pseudonocardiaceae</taxon>
        <taxon>Saccharothrix</taxon>
    </lineage>
</organism>
<comment type="caution">
    <text evidence="1">The sequence shown here is derived from an EMBL/GenBank/DDBJ whole genome shotgun (WGS) entry which is preliminary data.</text>
</comment>
<gene>
    <name evidence="1" type="ORF">F4559_003891</name>
</gene>
<dbReference type="EMBL" id="JACHJS010000001">
    <property type="protein sequence ID" value="MBB4966532.1"/>
    <property type="molecule type" value="Genomic_DNA"/>
</dbReference>
<protein>
    <submittedName>
        <fullName evidence="1">Uncharacterized protein</fullName>
    </submittedName>
</protein>
<accession>A0A7W7T4S8</accession>
<dbReference type="AlphaFoldDB" id="A0A7W7T4S8"/>
<sequence>MIDGGLREIFGEDARIFLKADPLAGLVAASLYVKEGTVPARVMDVWRRELVVGRRTVENSEVVFIERARAQGYTWELIAEELGIDDAERHLEDLKAALERSHPGRNPRPYRM</sequence>
<reference evidence="1 2" key="1">
    <citation type="submission" date="2020-08" db="EMBL/GenBank/DDBJ databases">
        <title>Sequencing the genomes of 1000 actinobacteria strains.</title>
        <authorList>
            <person name="Klenk H.-P."/>
        </authorList>
    </citation>
    <scope>NUCLEOTIDE SEQUENCE [LARGE SCALE GENOMIC DNA]</scope>
    <source>
        <strain evidence="1 2">DSM 45084</strain>
    </source>
</reference>